<evidence type="ECO:0000313" key="11">
    <source>
        <dbReference type="Proteomes" id="UP000265964"/>
    </source>
</evidence>
<evidence type="ECO:0000256" key="8">
    <source>
        <dbReference type="SAM" id="MobiDB-lite"/>
    </source>
</evidence>
<evidence type="ECO:0000256" key="2">
    <source>
        <dbReference type="ARBA" id="ARBA00022448"/>
    </source>
</evidence>
<dbReference type="SUPFAM" id="SSF82866">
    <property type="entry name" value="Multidrug efflux transporter AcrB transmembrane domain"/>
    <property type="match status" value="2"/>
</dbReference>
<feature type="transmembrane region" description="Helical" evidence="9">
    <location>
        <begin position="333"/>
        <end position="352"/>
    </location>
</feature>
<feature type="transmembrane region" description="Helical" evidence="9">
    <location>
        <begin position="462"/>
        <end position="489"/>
    </location>
</feature>
<dbReference type="RefSeq" id="WP_119534377.1">
    <property type="nucleotide sequence ID" value="NZ_NRJF01000057.1"/>
</dbReference>
<sequence>MKFTDAFIKRPVMGVALSILLVVLGLYSLSKMSVREYPKLVTATVVVTTTYTGVSAQSIQNFITSPLESELAAVENVDYMYSTSALGTSTITMYLVAGADIDKAFTDVVAKVNEAKSSLPSDSDEPVISKDTGRSVNPLYVAFTTDQLTNAQLVDWLDRNVKPQFYTVNGVSSVSFMNPGLYMLITLDPEKLDKYGLSPSSVTSTISSNNVQIAAGSLRSEYRVLTNNVDGSVKTVEELKNLIITTVNDLPIRIGDVATVTMEALPNQTVSTFNNQPAVVIGFELTPEANPLTVVKNLIAKYNDVVVPTLPQYIKTQVVYDGTVAINSSIHHVIQTVFEAVVIVMIVMLLFLGSVKSLIVPIVAIPISILANFVLLYALGYSVNLVTLLALILAIGLVVDDAIVVLENIQRHIKLGETPFRAAIIGTREIAAPVIVMTCTLAIVFLPFALTSGSTGPIYREFAVTLAGSVIFSGIVSLTLSPMLCNYLYRNYDHNKISKFEHYVESTLDKINAKYDLALKGFLNHPKFVLLFLAAALLSLLSLPKNINSELTPVEDRGVVVGFAGLPANSTVAYGQLLQKIIAKDFEQVPYRSGLLSIVQSSAIINIAPLVEDRPLTQQQIINQYSNVFNGVPGLQVNTISFPEIQVPGSGFYNFAIAVQSVDELDKIVPYAEKFAQAAKDDGILLMSGTNVAYNNSKLNITIDREKASRLGVQISNIASSLSAYLSGSTAARVSIDGTVYKVVTQLANDNKSGTDSLYNYYVTNSSGTNIPLSELVTYTMESQPASLPRFNQLNSVSVQGRSTQSQSDLVAWVQDNFYKYFPSNYTYELQGDLRTFVQEGSQTTVIFSLAIILIFLVLAIQFNSWRDGLVIMITVPLAITGTISTLFILSLTGKLGATFNLYTTIGMMTLVGLITKHGILMCEVAKEEQINAGLSKRDAIIKAARIRFRPILMTTLAMVAGLIPLLISSGTGANARFAIAVTIVSGLSIGTLFTLFVLPMVYIFIGKRHEPLPEFDESIPPIAASVEEEGIDEIQEDEDVNKNKDLNSEDHKDK</sequence>
<dbReference type="GO" id="GO:0042910">
    <property type="term" value="F:xenobiotic transmembrane transporter activity"/>
    <property type="evidence" value="ECO:0007669"/>
    <property type="project" value="TreeGrafter"/>
</dbReference>
<feature type="compositionally biased region" description="Basic and acidic residues" evidence="8">
    <location>
        <begin position="1041"/>
        <end position="1055"/>
    </location>
</feature>
<dbReference type="OrthoDB" id="9758297at2"/>
<dbReference type="InterPro" id="IPR001036">
    <property type="entry name" value="Acrflvin-R"/>
</dbReference>
<dbReference type="PANTHER" id="PTHR32063">
    <property type="match status" value="1"/>
</dbReference>
<comment type="subcellular location">
    <subcellularLocation>
        <location evidence="1">Cell inner membrane</location>
        <topology evidence="1">Multi-pass membrane protein</topology>
    </subcellularLocation>
</comment>
<gene>
    <name evidence="10" type="ORF">CKF59_02340</name>
</gene>
<keyword evidence="6 9" id="KW-1133">Transmembrane helix</keyword>
<dbReference type="Gene3D" id="3.30.70.1430">
    <property type="entry name" value="Multidrug efflux transporter AcrB pore domain"/>
    <property type="match status" value="2"/>
</dbReference>
<dbReference type="Gene3D" id="3.30.70.1440">
    <property type="entry name" value="Multidrug efflux transporter AcrB pore domain"/>
    <property type="match status" value="1"/>
</dbReference>
<evidence type="ECO:0000256" key="9">
    <source>
        <dbReference type="SAM" id="Phobius"/>
    </source>
</evidence>
<feature type="transmembrane region" description="Helical" evidence="9">
    <location>
        <begin position="430"/>
        <end position="450"/>
    </location>
</feature>
<evidence type="ECO:0000256" key="6">
    <source>
        <dbReference type="ARBA" id="ARBA00022989"/>
    </source>
</evidence>
<name>A0A3A1YF35_9GAMM</name>
<feature type="compositionally biased region" description="Acidic residues" evidence="8">
    <location>
        <begin position="1028"/>
        <end position="1040"/>
    </location>
</feature>
<keyword evidence="4" id="KW-0997">Cell inner membrane</keyword>
<keyword evidence="2" id="KW-0813">Transport</keyword>
<dbReference type="EMBL" id="NRJF01000057">
    <property type="protein sequence ID" value="RIY36772.1"/>
    <property type="molecule type" value="Genomic_DNA"/>
</dbReference>
<feature type="transmembrane region" description="Helical" evidence="9">
    <location>
        <begin position="902"/>
        <end position="926"/>
    </location>
</feature>
<dbReference type="AlphaFoldDB" id="A0A3A1YF35"/>
<evidence type="ECO:0008006" key="12">
    <source>
        <dbReference type="Google" id="ProtNLM"/>
    </source>
</evidence>
<feature type="transmembrane region" description="Helical" evidence="9">
    <location>
        <begin position="980"/>
        <end position="1006"/>
    </location>
</feature>
<dbReference type="Gene3D" id="1.20.1640.10">
    <property type="entry name" value="Multidrug efflux transporter AcrB transmembrane domain"/>
    <property type="match status" value="2"/>
</dbReference>
<feature type="transmembrane region" description="Helical" evidence="9">
    <location>
        <begin position="947"/>
        <end position="968"/>
    </location>
</feature>
<feature type="region of interest" description="Disordered" evidence="8">
    <location>
        <begin position="1028"/>
        <end position="1055"/>
    </location>
</feature>
<dbReference type="Proteomes" id="UP000265964">
    <property type="component" value="Unassembled WGS sequence"/>
</dbReference>
<feature type="transmembrane region" description="Helical" evidence="9">
    <location>
        <begin position="845"/>
        <end position="863"/>
    </location>
</feature>
<dbReference type="PANTHER" id="PTHR32063:SF28">
    <property type="entry name" value="BLR2861 PROTEIN"/>
    <property type="match status" value="1"/>
</dbReference>
<feature type="transmembrane region" description="Helical" evidence="9">
    <location>
        <begin position="385"/>
        <end position="409"/>
    </location>
</feature>
<feature type="transmembrane region" description="Helical" evidence="9">
    <location>
        <begin position="528"/>
        <end position="544"/>
    </location>
</feature>
<keyword evidence="5 9" id="KW-0812">Transmembrane</keyword>
<dbReference type="FunFam" id="1.20.1640.10:FF:000001">
    <property type="entry name" value="Efflux pump membrane transporter"/>
    <property type="match status" value="1"/>
</dbReference>
<keyword evidence="7 9" id="KW-0472">Membrane</keyword>
<feature type="transmembrane region" description="Helical" evidence="9">
    <location>
        <begin position="12"/>
        <end position="30"/>
    </location>
</feature>
<evidence type="ECO:0000256" key="3">
    <source>
        <dbReference type="ARBA" id="ARBA00022475"/>
    </source>
</evidence>
<evidence type="ECO:0000256" key="1">
    <source>
        <dbReference type="ARBA" id="ARBA00004429"/>
    </source>
</evidence>
<dbReference type="PRINTS" id="PR00702">
    <property type="entry name" value="ACRIFLAVINRP"/>
</dbReference>
<dbReference type="InterPro" id="IPR027463">
    <property type="entry name" value="AcrB_DN_DC_subdom"/>
</dbReference>
<comment type="caution">
    <text evidence="10">The sequence shown here is derived from an EMBL/GenBank/DDBJ whole genome shotgun (WGS) entry which is preliminary data.</text>
</comment>
<dbReference type="GO" id="GO:0005886">
    <property type="term" value="C:plasma membrane"/>
    <property type="evidence" value="ECO:0007669"/>
    <property type="project" value="UniProtKB-SubCell"/>
</dbReference>
<feature type="transmembrane region" description="Helical" evidence="9">
    <location>
        <begin position="359"/>
        <end position="379"/>
    </location>
</feature>
<dbReference type="Gene3D" id="3.30.70.1320">
    <property type="entry name" value="Multidrug efflux transporter AcrB pore domain like"/>
    <property type="match status" value="1"/>
</dbReference>
<dbReference type="Pfam" id="PF00873">
    <property type="entry name" value="ACR_tran"/>
    <property type="match status" value="1"/>
</dbReference>
<evidence type="ECO:0000313" key="10">
    <source>
        <dbReference type="EMBL" id="RIY36772.1"/>
    </source>
</evidence>
<reference evidence="10 11" key="1">
    <citation type="submission" date="2017-08" db="EMBL/GenBank/DDBJ databases">
        <title>Reclassification of Bisgaard taxon 37 and 44.</title>
        <authorList>
            <person name="Christensen H."/>
        </authorList>
    </citation>
    <scope>NUCLEOTIDE SEQUENCE [LARGE SCALE GENOMIC DNA]</scope>
    <source>
        <strain evidence="10 11">EEAB3T1</strain>
    </source>
</reference>
<proteinExistence type="predicted"/>
<organism evidence="10 11">
    <name type="scientific">Psittacicella gerlachiana</name>
    <dbReference type="NCBI Taxonomy" id="2028574"/>
    <lineage>
        <taxon>Bacteria</taxon>
        <taxon>Pseudomonadati</taxon>
        <taxon>Pseudomonadota</taxon>
        <taxon>Gammaproteobacteria</taxon>
        <taxon>Pasteurellales</taxon>
        <taxon>Psittacicellaceae</taxon>
        <taxon>Psittacicella</taxon>
    </lineage>
</organism>
<accession>A0A3A1YF35</accession>
<evidence type="ECO:0000256" key="7">
    <source>
        <dbReference type="ARBA" id="ARBA00023136"/>
    </source>
</evidence>
<keyword evidence="3" id="KW-1003">Cell membrane</keyword>
<dbReference type="SUPFAM" id="SSF82693">
    <property type="entry name" value="Multidrug efflux transporter AcrB pore domain, PN1, PN2, PC1 and PC2 subdomains"/>
    <property type="match status" value="2"/>
</dbReference>
<feature type="transmembrane region" description="Helical" evidence="9">
    <location>
        <begin position="870"/>
        <end position="890"/>
    </location>
</feature>
<evidence type="ECO:0000256" key="4">
    <source>
        <dbReference type="ARBA" id="ARBA00022519"/>
    </source>
</evidence>
<protein>
    <recommendedName>
        <fullName evidence="12">Multidrug efflux pump</fullName>
    </recommendedName>
</protein>
<keyword evidence="11" id="KW-1185">Reference proteome</keyword>
<dbReference type="SUPFAM" id="SSF82714">
    <property type="entry name" value="Multidrug efflux transporter AcrB TolC docking domain, DN and DC subdomains"/>
    <property type="match status" value="2"/>
</dbReference>
<dbReference type="Gene3D" id="3.30.2090.10">
    <property type="entry name" value="Multidrug efflux transporter AcrB TolC docking domain, DN and DC subdomains"/>
    <property type="match status" value="2"/>
</dbReference>
<evidence type="ECO:0000256" key="5">
    <source>
        <dbReference type="ARBA" id="ARBA00022692"/>
    </source>
</evidence>